<feature type="compositionally biased region" description="Basic and acidic residues" evidence="1">
    <location>
        <begin position="214"/>
        <end position="235"/>
    </location>
</feature>
<dbReference type="Proteomes" id="UP000324800">
    <property type="component" value="Unassembled WGS sequence"/>
</dbReference>
<comment type="caution">
    <text evidence="2">The sequence shown here is derived from an EMBL/GenBank/DDBJ whole genome shotgun (WGS) entry which is preliminary data.</text>
</comment>
<name>A0A5J4V9X9_9EUKA</name>
<feature type="region of interest" description="Disordered" evidence="1">
    <location>
        <begin position="214"/>
        <end position="244"/>
    </location>
</feature>
<evidence type="ECO:0000313" key="3">
    <source>
        <dbReference type="Proteomes" id="UP000324800"/>
    </source>
</evidence>
<feature type="region of interest" description="Disordered" evidence="1">
    <location>
        <begin position="71"/>
        <end position="99"/>
    </location>
</feature>
<reference evidence="2 3" key="1">
    <citation type="submission" date="2019-03" db="EMBL/GenBank/DDBJ databases">
        <title>Single cell metagenomics reveals metabolic interactions within the superorganism composed of flagellate Streblomastix strix and complex community of Bacteroidetes bacteria on its surface.</title>
        <authorList>
            <person name="Treitli S.C."/>
            <person name="Kolisko M."/>
            <person name="Husnik F."/>
            <person name="Keeling P."/>
            <person name="Hampl V."/>
        </authorList>
    </citation>
    <scope>NUCLEOTIDE SEQUENCE [LARGE SCALE GENOMIC DNA]</scope>
    <source>
        <strain evidence="2">ST1C</strain>
    </source>
</reference>
<sequence>MVSRLIKEQLGSLGRLIGFFGMHDLSNETVLLARFEIENALKYYQVARPYTFSNDLKQRIVAAVQQQQQEELQKTSQEQASSSSATPATTTSEDQVDEQDDLQTMTSKLTIEQLKTLSRLIGFVDVNDQFVTESSLHFKLQRAIQYYNVPGLYIYSNQLQQRIVASVQQRQQEILKQQDQDAQHRKQATLLPAHLGEQALLPAHLDEQLLPAQEKEKEKVNEPPKQKKDPIKIRYDPSGYETRSRQSYPSIAQNLLLDQVQAQAIVKQILDNQVEIGDPTLIDISNVNARVAAGQTGQYISYQKPKYNALINQKTQNLGSNVLPLDQKEQRELNIESGNEEEKEKELQEHKEFQDSNDPVQQSDEVLLYPQEQMEQQSQTESFLQNQLAEEQQQDLQTQQMLSENEAMNYKLGSMD</sequence>
<evidence type="ECO:0000256" key="1">
    <source>
        <dbReference type="SAM" id="MobiDB-lite"/>
    </source>
</evidence>
<dbReference type="EMBL" id="SNRW01008597">
    <property type="protein sequence ID" value="KAA6379267.1"/>
    <property type="molecule type" value="Genomic_DNA"/>
</dbReference>
<feature type="compositionally biased region" description="Basic and acidic residues" evidence="1">
    <location>
        <begin position="334"/>
        <end position="354"/>
    </location>
</feature>
<evidence type="ECO:0000313" key="2">
    <source>
        <dbReference type="EMBL" id="KAA6379267.1"/>
    </source>
</evidence>
<protein>
    <submittedName>
        <fullName evidence="2">Uncharacterized protein</fullName>
    </submittedName>
</protein>
<gene>
    <name evidence="2" type="ORF">EZS28_025206</name>
</gene>
<dbReference type="AlphaFoldDB" id="A0A5J4V9X9"/>
<feature type="compositionally biased region" description="Low complexity" evidence="1">
    <location>
        <begin position="371"/>
        <end position="404"/>
    </location>
</feature>
<feature type="region of interest" description="Disordered" evidence="1">
    <location>
        <begin position="334"/>
        <end position="416"/>
    </location>
</feature>
<organism evidence="2 3">
    <name type="scientific">Streblomastix strix</name>
    <dbReference type="NCBI Taxonomy" id="222440"/>
    <lineage>
        <taxon>Eukaryota</taxon>
        <taxon>Metamonada</taxon>
        <taxon>Preaxostyla</taxon>
        <taxon>Oxymonadida</taxon>
        <taxon>Streblomastigidae</taxon>
        <taxon>Streblomastix</taxon>
    </lineage>
</organism>
<proteinExistence type="predicted"/>
<accession>A0A5J4V9X9</accession>
<feature type="compositionally biased region" description="Low complexity" evidence="1">
    <location>
        <begin position="71"/>
        <end position="93"/>
    </location>
</feature>